<evidence type="ECO:0000256" key="2">
    <source>
        <dbReference type="SAM" id="SignalP"/>
    </source>
</evidence>
<protein>
    <submittedName>
        <fullName evidence="3">Uncharacterized protein</fullName>
    </submittedName>
</protein>
<dbReference type="GO" id="GO:0009279">
    <property type="term" value="C:cell outer membrane"/>
    <property type="evidence" value="ECO:0007669"/>
    <property type="project" value="UniProtKB-SubCell"/>
</dbReference>
<keyword evidence="4" id="KW-1185">Reference proteome</keyword>
<dbReference type="EMBL" id="CP019239">
    <property type="protein sequence ID" value="APW42667.1"/>
    <property type="molecule type" value="Genomic_DNA"/>
</dbReference>
<evidence type="ECO:0000313" key="3">
    <source>
        <dbReference type="EMBL" id="APW42667.1"/>
    </source>
</evidence>
<dbReference type="STRING" id="1484693.RS694_09065"/>
<proteinExistence type="predicted"/>
<dbReference type="AlphaFoldDB" id="A0A1P8K9I8"/>
<dbReference type="InterPro" id="IPR011250">
    <property type="entry name" value="OMP/PagP_B-barrel"/>
</dbReference>
<dbReference type="RefSeq" id="WP_029707646.1">
    <property type="nucleotide sequence ID" value="NZ_CP019239.1"/>
</dbReference>
<gene>
    <name evidence="3" type="ORF">RS694_09065</name>
</gene>
<feature type="signal peptide" evidence="2">
    <location>
        <begin position="1"/>
        <end position="21"/>
    </location>
</feature>
<evidence type="ECO:0000256" key="1">
    <source>
        <dbReference type="ARBA" id="ARBA00004442"/>
    </source>
</evidence>
<dbReference type="KEGG" id="rsb:RS694_09065"/>
<reference evidence="3 4" key="1">
    <citation type="submission" date="2017-01" db="EMBL/GenBank/DDBJ databases">
        <authorList>
            <person name="Mah S.A."/>
            <person name="Swanson W.J."/>
            <person name="Moy G.W."/>
            <person name="Vacquier V.D."/>
        </authorList>
    </citation>
    <scope>NUCLEOTIDE SEQUENCE [LARGE SCALE GENOMIC DNA]</scope>
    <source>
        <strain evidence="3 4">DSM 22694</strain>
    </source>
</reference>
<dbReference type="Proteomes" id="UP000186110">
    <property type="component" value="Chromosome"/>
</dbReference>
<evidence type="ECO:0000313" key="4">
    <source>
        <dbReference type="Proteomes" id="UP000186110"/>
    </source>
</evidence>
<comment type="subcellular location">
    <subcellularLocation>
        <location evidence="1">Cell outer membrane</location>
    </subcellularLocation>
</comment>
<organism evidence="3 4">
    <name type="scientific">Rhodoferax saidenbachensis</name>
    <dbReference type="NCBI Taxonomy" id="1484693"/>
    <lineage>
        <taxon>Bacteria</taxon>
        <taxon>Pseudomonadati</taxon>
        <taxon>Pseudomonadota</taxon>
        <taxon>Betaproteobacteria</taxon>
        <taxon>Burkholderiales</taxon>
        <taxon>Comamonadaceae</taxon>
        <taxon>Rhodoferax</taxon>
    </lineage>
</organism>
<sequence>MKKVFLAAAAAMAFVAPQAFAQAKNFEGLSLAFSVNATGNKIDTNYSAGGFSGNDDLTTHSNILSSQLQYNFSIGDKFVLGTGASMGHGMLLVATFIPTGEAIKLKDTYSIYLAPGVAIGDSTLLYAKLAAVSAKTTFAEGSNISGTGYGVGIQYFANQNVFYQVEFLQNKYEEKAHSYVGYNFVDTYTTNALLVGVGYKF</sequence>
<feature type="chain" id="PRO_5010184369" evidence="2">
    <location>
        <begin position="22"/>
        <end position="201"/>
    </location>
</feature>
<dbReference type="SUPFAM" id="SSF56925">
    <property type="entry name" value="OMPA-like"/>
    <property type="match status" value="1"/>
</dbReference>
<keyword evidence="2" id="KW-0732">Signal</keyword>
<accession>A0A1P8K9I8</accession>
<name>A0A1P8K9I8_9BURK</name>